<feature type="region of interest" description="Disordered" evidence="1">
    <location>
        <begin position="1"/>
        <end position="45"/>
    </location>
</feature>
<evidence type="ECO:0000256" key="1">
    <source>
        <dbReference type="SAM" id="MobiDB-lite"/>
    </source>
</evidence>
<organism evidence="2 3">
    <name type="scientific">Spirodela intermedia</name>
    <name type="common">Intermediate duckweed</name>
    <dbReference type="NCBI Taxonomy" id="51605"/>
    <lineage>
        <taxon>Eukaryota</taxon>
        <taxon>Viridiplantae</taxon>
        <taxon>Streptophyta</taxon>
        <taxon>Embryophyta</taxon>
        <taxon>Tracheophyta</taxon>
        <taxon>Spermatophyta</taxon>
        <taxon>Magnoliopsida</taxon>
        <taxon>Liliopsida</taxon>
        <taxon>Araceae</taxon>
        <taxon>Lemnoideae</taxon>
        <taxon>Spirodela</taxon>
    </lineage>
</organism>
<dbReference type="OrthoDB" id="787063at2759"/>
<proteinExistence type="predicted"/>
<gene>
    <name evidence="2" type="ORF">SI8410_05006545</name>
</gene>
<reference evidence="2" key="1">
    <citation type="submission" date="2020-02" db="EMBL/GenBank/DDBJ databases">
        <authorList>
            <person name="Scholz U."/>
            <person name="Mascher M."/>
            <person name="Fiebig A."/>
        </authorList>
    </citation>
    <scope>NUCLEOTIDE SEQUENCE</scope>
</reference>
<dbReference type="Proteomes" id="UP000663760">
    <property type="component" value="Chromosome 5"/>
</dbReference>
<accession>A0A7I8KEE4</accession>
<dbReference type="AlphaFoldDB" id="A0A7I8KEE4"/>
<dbReference type="EMBL" id="LR746268">
    <property type="protein sequence ID" value="CAA7395882.1"/>
    <property type="molecule type" value="Genomic_DNA"/>
</dbReference>
<sequence length="123" mass="13521">MASTRLKFSYRRLRKGPPDPEEDGGGGEAAQPARAAAGGRGRRRRPRVRIARLRCLLRRQGVRMRASLRRVVGRLNEARSHFGELFSGNYVFMQVNPAPVGKAFAAAHGGAHPPSGYYLPRVG</sequence>
<dbReference type="PANTHER" id="PTHR36795:SF2">
    <property type="entry name" value="OS01G0938400 PROTEIN"/>
    <property type="match status" value="1"/>
</dbReference>
<protein>
    <submittedName>
        <fullName evidence="2">Uncharacterized protein</fullName>
    </submittedName>
</protein>
<evidence type="ECO:0000313" key="3">
    <source>
        <dbReference type="Proteomes" id="UP000663760"/>
    </source>
</evidence>
<name>A0A7I8KEE4_SPIIN</name>
<keyword evidence="3" id="KW-1185">Reference proteome</keyword>
<evidence type="ECO:0000313" key="2">
    <source>
        <dbReference type="EMBL" id="CAA7395882.1"/>
    </source>
</evidence>
<dbReference type="PANTHER" id="PTHR36795">
    <property type="entry name" value="OS01G0938400 PROTEIN"/>
    <property type="match status" value="1"/>
</dbReference>